<proteinExistence type="predicted"/>
<name>A0ACD5GZN4_9CYAN</name>
<organism evidence="1 2">
    <name type="scientific">Desertifilum tharense IPPAS B-1220</name>
    <dbReference type="NCBI Taxonomy" id="1781255"/>
    <lineage>
        <taxon>Bacteria</taxon>
        <taxon>Bacillati</taxon>
        <taxon>Cyanobacteriota</taxon>
        <taxon>Cyanophyceae</taxon>
        <taxon>Desertifilales</taxon>
        <taxon>Desertifilaceae</taxon>
        <taxon>Desertifilum</taxon>
    </lineage>
</organism>
<evidence type="ECO:0000313" key="2">
    <source>
        <dbReference type="Proteomes" id="UP000095472"/>
    </source>
</evidence>
<keyword evidence="1" id="KW-0808">Transferase</keyword>
<keyword evidence="2" id="KW-1185">Reference proteome</keyword>
<dbReference type="Proteomes" id="UP000095472">
    <property type="component" value="Chromosome"/>
</dbReference>
<protein>
    <submittedName>
        <fullName evidence="1">Glycosyltransferase</fullName>
        <ecNumber evidence="1">2.4.-.-</ecNumber>
    </submittedName>
</protein>
<sequence>MPKSSIPLKIVGTVLLLEDLQNQVKAANLQDCIELLGWQEKSTVLHLMQSAQFLVFPSIWYEPFGLSVIEAFACSLPVIVSRLGSLAEIVENQVTGLHFEAGDATDLVLEAGMGCCTSSSFTRNGTAGESGVCGLLYSRREL</sequence>
<keyword evidence="1" id="KW-0328">Glycosyltransferase</keyword>
<evidence type="ECO:0000313" key="1">
    <source>
        <dbReference type="EMBL" id="XPM65959.1"/>
    </source>
</evidence>
<reference evidence="1 2" key="1">
    <citation type="journal article" date="2016" name="Genome Announc.">
        <title>Draft Genome Sequence of the Thermotolerant Cyanobacterium Desertifilum sp. IPPAS B-1220.</title>
        <authorList>
            <person name="Mironov K.S."/>
            <person name="Sinetova M.A."/>
            <person name="Bolatkhan K."/>
            <person name="Zayadan B.K."/>
            <person name="Ustinova V.V."/>
            <person name="Kupriyanova E.V."/>
            <person name="Skrypnik A.N."/>
            <person name="Gogoleva N.E."/>
            <person name="Gogolev Y.V."/>
            <person name="Los D.A."/>
        </authorList>
    </citation>
    <scope>NUCLEOTIDE SEQUENCE [LARGE SCALE GENOMIC DNA]</scope>
    <source>
        <strain evidence="1 2">IPPAS B-1220</strain>
    </source>
</reference>
<dbReference type="EC" id="2.4.-.-" evidence="1"/>
<accession>A0ACD5GZN4</accession>
<gene>
    <name evidence="1" type="ORF">BH720_010990</name>
</gene>
<dbReference type="EMBL" id="CP182909">
    <property type="protein sequence ID" value="XPM65959.1"/>
    <property type="molecule type" value="Genomic_DNA"/>
</dbReference>